<feature type="compositionally biased region" description="Basic and acidic residues" evidence="4">
    <location>
        <begin position="1285"/>
        <end position="1294"/>
    </location>
</feature>
<feature type="repeat" description="ANK" evidence="3">
    <location>
        <begin position="1382"/>
        <end position="1414"/>
    </location>
</feature>
<feature type="region of interest" description="Disordered" evidence="4">
    <location>
        <begin position="1267"/>
        <end position="1296"/>
    </location>
</feature>
<keyword evidence="1" id="KW-0677">Repeat</keyword>
<dbReference type="Pfam" id="PF00023">
    <property type="entry name" value="Ank"/>
    <property type="match status" value="2"/>
</dbReference>
<dbReference type="EMBL" id="PDLN01000005">
    <property type="protein sequence ID" value="RDW85341.1"/>
    <property type="molecule type" value="Genomic_DNA"/>
</dbReference>
<dbReference type="PROSITE" id="PS50297">
    <property type="entry name" value="ANK_REP_REGION"/>
    <property type="match status" value="4"/>
</dbReference>
<dbReference type="SMART" id="SM00248">
    <property type="entry name" value="ANK"/>
    <property type="match status" value="13"/>
</dbReference>
<feature type="domain" description="NACHT" evidence="5">
    <location>
        <begin position="64"/>
        <end position="202"/>
    </location>
</feature>
<reference evidence="6 7" key="1">
    <citation type="journal article" date="2018" name="IMA Fungus">
        <title>IMA Genome-F 9: Draft genome sequence of Annulohypoxylon stygium, Aspergillus mulundensis, Berkeleyomyces basicola (syn. Thielaviopsis basicola), Ceratocystis smalleyi, two Cercospora beticola strains, Coleophoma cylindrospora, Fusarium fracticaudum, Phialophora cf. hyalina, and Morchella septimelata.</title>
        <authorList>
            <person name="Wingfield B.D."/>
            <person name="Bills G.F."/>
            <person name="Dong Y."/>
            <person name="Huang W."/>
            <person name="Nel W.J."/>
            <person name="Swalarsk-Parry B.S."/>
            <person name="Vaghefi N."/>
            <person name="Wilken P.M."/>
            <person name="An Z."/>
            <person name="de Beer Z.W."/>
            <person name="De Vos L."/>
            <person name="Chen L."/>
            <person name="Duong T.A."/>
            <person name="Gao Y."/>
            <person name="Hammerbacher A."/>
            <person name="Kikkert J.R."/>
            <person name="Li Y."/>
            <person name="Li H."/>
            <person name="Li K."/>
            <person name="Li Q."/>
            <person name="Liu X."/>
            <person name="Ma X."/>
            <person name="Naidoo K."/>
            <person name="Pethybridge S.J."/>
            <person name="Sun J."/>
            <person name="Steenkamp E.T."/>
            <person name="van der Nest M.A."/>
            <person name="van Wyk S."/>
            <person name="Wingfield M.J."/>
            <person name="Xiong C."/>
            <person name="Yue Q."/>
            <person name="Zhang X."/>
        </authorList>
    </citation>
    <scope>NUCLEOTIDE SEQUENCE [LARGE SCALE GENOMIC DNA]</scope>
    <source>
        <strain evidence="6 7">BP5796</strain>
    </source>
</reference>
<feature type="repeat" description="ANK" evidence="3">
    <location>
        <begin position="864"/>
        <end position="902"/>
    </location>
</feature>
<dbReference type="InterPro" id="IPR002110">
    <property type="entry name" value="Ankyrin_rpt"/>
</dbReference>
<protein>
    <recommendedName>
        <fullName evidence="5">NACHT domain-containing protein</fullName>
    </recommendedName>
</protein>
<dbReference type="Pfam" id="PF12796">
    <property type="entry name" value="Ank_2"/>
    <property type="match status" value="2"/>
</dbReference>
<dbReference type="Gene3D" id="1.25.40.20">
    <property type="entry name" value="Ankyrin repeat-containing domain"/>
    <property type="match status" value="7"/>
</dbReference>
<dbReference type="Pfam" id="PF22939">
    <property type="entry name" value="WHD_GPIID"/>
    <property type="match status" value="1"/>
</dbReference>
<evidence type="ECO:0000256" key="2">
    <source>
        <dbReference type="ARBA" id="ARBA00023043"/>
    </source>
</evidence>
<feature type="repeat" description="ANK" evidence="3">
    <location>
        <begin position="1172"/>
        <end position="1204"/>
    </location>
</feature>
<dbReference type="InterPro" id="IPR054471">
    <property type="entry name" value="GPIID_WHD"/>
</dbReference>
<feature type="repeat" description="ANK" evidence="3">
    <location>
        <begin position="1466"/>
        <end position="1500"/>
    </location>
</feature>
<dbReference type="Proteomes" id="UP000256328">
    <property type="component" value="Unassembled WGS sequence"/>
</dbReference>
<dbReference type="InterPro" id="IPR036770">
    <property type="entry name" value="Ankyrin_rpt-contain_sf"/>
</dbReference>
<evidence type="ECO:0000256" key="1">
    <source>
        <dbReference type="ARBA" id="ARBA00022737"/>
    </source>
</evidence>
<sequence length="1696" mass="189956">MINESSEPLEEDTVLDQRDSTDYNTSIILPQPEEIKATIRSWLNPTEYAHDRIFQEWHDSQDHGILWTRGIPGAGKSVLTASLIEKLSQEGVPVLYFFFRHTIEANYRPEAALRDWLTQALEFSSRLQLELKDKITIPVDKPTLAYFNQLLQLALAHIQRAYCVVDALDEMDQTALKGFLKTLHELGHWRPRNIKLIVTSRPVAIVERMLRNLRLLDIRLDRQLVQADIEVYLWHRLGQSRVPSQSHLLVVDYILQKADGQFLYAKLAIDANSHLGDDTEVQQALHKLPADLTVMYANLLQEHLQRTGIALELQILVLQMVTHAIRPLRLLEISDCIAVTRPQHGQDPGKLKDLVRSVCGPLLETLPDETVRIVHHSLTEYLLGITRTADATTTPLIVLEPASTHYFMALLCLSYLNSGGLDQMQFKRRGFFDNRLEIETEIYTPFTQYAIKNWHVHIRKAAILGNDLHEINEFLHQFLIQGHKENTEKLGLLALLESRNGRSSGETPTAQATALRLAIALDLSSFAESLLDRYGNTITNYNADIDYSPLIFAVARGNSGLVQSLIRHGADINEYNSYGATPLHTAVGYENKWQANVELAEALLKAVTDPSRDLGENRHVIDISLGGRFPSPASKYAFGDGDQRMAAAFIPYVNGAQEATRALGWAVNGNRNPGVIAEVLRHPEVDINARDGTNRPYFPMTPRYFACAARDSSLIRDLLAVGADPNVPHNERTSRTSQVDGLGYNVLHALANRGGFYSYGHPSPVSEEETRECFRMVIAAGANLQQVDYEKTTPLHEAQDEIAARCLLDAGADINAENWNGETPLYLIHDVAILEALLSVFDRRLDKALKLCELGADVTLIDSKGKSALHYAAEMEGIELPERRLPWQELIRAGADPNLRDKDGRTPLHGFGLKEFMSEFEFRECDFAGFLETTKPDVEIKDERGRTASFNIIDTWERFGAEEALKLFRLLAKAGARFDTTDQRGRTLLHASARHCRSDTAHMQFLPDFEGNTIWHEAIPRFCGWVVSPKVFKSFTALGADLSRVNECGKTLLHVLCVFSQWAMDSRYRGKQDDPTLTLLEYILDRDHGQVNRADNQGVTPLHIASTFSPFLTQRLLAEGAVVEATTTEGLNAFHLAARSRQSNNIGLFISQLQSKGDQQFLSQVIEEKDVRGRTALYYACASGRVETVQLLIDAGVSVDTENYNGSAWNGCADFEEEQKNADWSRWLNRKKYPSEESPSGGVLISDKLRPCRQTLQLMLSRSDVDPNIRKPGEEVSRWTSTDGRSFRPEKHDPDDSDELYPIDYVVCKVGRGDSFDIGPRMFDLLLEHGANLNAKYERTTVVHRMMHNMGVLMNTIHSGTNPFLIRALEHPSLDVEARDMHGLTVLLLACQLGKIEAINTLLNRGADVRARDSKNSSVLNLFLDSRGAFGSAAHSLDASGLILRKELIQRLISLAPELLTDVDVDGRTPLHCALQNNWLLRDDVEALLLAGADPCATNPKPGDTPLHLFLGGLWQIDVDANGTGVVTGRQKHLLQQLIFLGADINARNRSGETPAFHFFRGGSVTVTLPEVDDDTALQSLKGSDRIQQRQRLHQIHQGTAALAQEPQLWALLDQVDLDWSVTSTSHKTLLHVVAADVTREQDNYRYCAGRRLARFQFLIKKGVDVLAEDEYHQTALEIAAALGVEDILEMFKSKD</sequence>
<dbReference type="InterPro" id="IPR007111">
    <property type="entry name" value="NACHT_NTPase"/>
</dbReference>
<evidence type="ECO:0000256" key="4">
    <source>
        <dbReference type="SAM" id="MobiDB-lite"/>
    </source>
</evidence>
<evidence type="ECO:0000313" key="6">
    <source>
        <dbReference type="EMBL" id="RDW85341.1"/>
    </source>
</evidence>
<keyword evidence="2 3" id="KW-0040">ANK repeat</keyword>
<dbReference type="PROSITE" id="PS50088">
    <property type="entry name" value="ANK_REPEAT"/>
    <property type="match status" value="5"/>
</dbReference>
<feature type="compositionally biased region" description="Basic and acidic residues" evidence="4">
    <location>
        <begin position="1267"/>
        <end position="1277"/>
    </location>
</feature>
<dbReference type="InterPro" id="IPR056884">
    <property type="entry name" value="NPHP3-like_N"/>
</dbReference>
<proteinExistence type="predicted"/>
<dbReference type="InterPro" id="IPR027417">
    <property type="entry name" value="P-loop_NTPase"/>
</dbReference>
<organism evidence="6 7">
    <name type="scientific">Coleophoma crateriformis</name>
    <dbReference type="NCBI Taxonomy" id="565419"/>
    <lineage>
        <taxon>Eukaryota</taxon>
        <taxon>Fungi</taxon>
        <taxon>Dikarya</taxon>
        <taxon>Ascomycota</taxon>
        <taxon>Pezizomycotina</taxon>
        <taxon>Leotiomycetes</taxon>
        <taxon>Helotiales</taxon>
        <taxon>Dermateaceae</taxon>
        <taxon>Coleophoma</taxon>
    </lineage>
</organism>
<dbReference type="OrthoDB" id="21416at2759"/>
<dbReference type="InterPro" id="IPR051165">
    <property type="entry name" value="Multifunctional_ANK_Repeat"/>
</dbReference>
<dbReference type="PANTHER" id="PTHR24123">
    <property type="entry name" value="ANKYRIN REPEAT-CONTAINING"/>
    <property type="match status" value="1"/>
</dbReference>
<name>A0A3D8SGN4_9HELO</name>
<evidence type="ECO:0000256" key="3">
    <source>
        <dbReference type="PROSITE-ProRule" id="PRU00023"/>
    </source>
</evidence>
<dbReference type="SUPFAM" id="SSF48403">
    <property type="entry name" value="Ankyrin repeat"/>
    <property type="match status" value="3"/>
</dbReference>
<accession>A0A3D8SGN4</accession>
<dbReference type="Gene3D" id="3.40.50.300">
    <property type="entry name" value="P-loop containing nucleotide triphosphate hydrolases"/>
    <property type="match status" value="1"/>
</dbReference>
<feature type="repeat" description="ANK" evidence="3">
    <location>
        <begin position="545"/>
        <end position="577"/>
    </location>
</feature>
<keyword evidence="7" id="KW-1185">Reference proteome</keyword>
<evidence type="ECO:0000313" key="7">
    <source>
        <dbReference type="Proteomes" id="UP000256328"/>
    </source>
</evidence>
<evidence type="ECO:0000259" key="5">
    <source>
        <dbReference type="PROSITE" id="PS50837"/>
    </source>
</evidence>
<dbReference type="PANTHER" id="PTHR24123:SF33">
    <property type="entry name" value="PROTEIN HOS4"/>
    <property type="match status" value="1"/>
</dbReference>
<comment type="caution">
    <text evidence="6">The sequence shown here is derived from an EMBL/GenBank/DDBJ whole genome shotgun (WGS) entry which is preliminary data.</text>
</comment>
<dbReference type="SUPFAM" id="SSF52540">
    <property type="entry name" value="P-loop containing nucleoside triphosphate hydrolases"/>
    <property type="match status" value="1"/>
</dbReference>
<gene>
    <name evidence="6" type="ORF">BP5796_03666</name>
</gene>
<dbReference type="PROSITE" id="PS50837">
    <property type="entry name" value="NACHT"/>
    <property type="match status" value="1"/>
</dbReference>
<dbReference type="PRINTS" id="PR01415">
    <property type="entry name" value="ANKYRIN"/>
</dbReference>
<dbReference type="Pfam" id="PF24883">
    <property type="entry name" value="NPHP3_N"/>
    <property type="match status" value="1"/>
</dbReference>